<dbReference type="EC" id="2.3.1.41" evidence="1"/>
<dbReference type="GO" id="GO:0004315">
    <property type="term" value="F:3-oxoacyl-[acyl-carrier-protein] synthase activity"/>
    <property type="evidence" value="ECO:0007669"/>
    <property type="project" value="UniProtKB-EC"/>
</dbReference>
<organism evidence="1 2">
    <name type="scientific">Mycobacterium ulcerans str. Harvey</name>
    <dbReference type="NCBI Taxonomy" id="1299332"/>
    <lineage>
        <taxon>Bacteria</taxon>
        <taxon>Bacillati</taxon>
        <taxon>Actinomycetota</taxon>
        <taxon>Actinomycetes</taxon>
        <taxon>Mycobacteriales</taxon>
        <taxon>Mycobacteriaceae</taxon>
        <taxon>Mycobacterium</taxon>
        <taxon>Mycobacterium ulcerans group</taxon>
    </lineage>
</organism>
<keyword evidence="2" id="KW-1185">Reference proteome</keyword>
<dbReference type="SUPFAM" id="SSF52151">
    <property type="entry name" value="FabD/lysophospholipase-like"/>
    <property type="match status" value="1"/>
</dbReference>
<comment type="caution">
    <text evidence="1">The sequence shown here is derived from an EMBL/GenBank/DDBJ whole genome shotgun (WGS) entry which is preliminary data.</text>
</comment>
<reference evidence="1 2" key="1">
    <citation type="submission" date="2014-01" db="EMBL/GenBank/DDBJ databases">
        <authorList>
            <person name="Dobos K."/>
            <person name="Lenaerts A."/>
            <person name="Ordway D."/>
            <person name="DeGroote M.A."/>
            <person name="Parker T."/>
            <person name="Sizemore C."/>
            <person name="Tallon L.J."/>
            <person name="Sadzewicz L.K."/>
            <person name="Sengamalay N."/>
            <person name="Fraser C.M."/>
            <person name="Hine E."/>
            <person name="Shefchek K.A."/>
            <person name="Das S.P."/>
            <person name="Tettelin H."/>
        </authorList>
    </citation>
    <scope>NUCLEOTIDE SEQUENCE [LARGE SCALE GENOMIC DNA]</scope>
    <source>
        <strain evidence="1 2">Harvey</strain>
    </source>
</reference>
<sequence length="91" mass="9639">MTGQLANADYGSAGYWVDHIRRPVRFADSVASLKHGANCSLKSVQQRLGAAIEQSLKSAEPTVSVSALSTDKPESVAVLRAAARFPPPAFL</sequence>
<evidence type="ECO:0000313" key="2">
    <source>
        <dbReference type="Proteomes" id="UP000020681"/>
    </source>
</evidence>
<proteinExistence type="predicted"/>
<keyword evidence="1" id="KW-0012">Acyltransferase</keyword>
<evidence type="ECO:0000313" key="1">
    <source>
        <dbReference type="EMBL" id="EUA94282.1"/>
    </source>
</evidence>
<dbReference type="InterPro" id="IPR016035">
    <property type="entry name" value="Acyl_Trfase/lysoPLipase"/>
</dbReference>
<dbReference type="EMBL" id="JAOL01000002">
    <property type="protein sequence ID" value="EUA94282.1"/>
    <property type="molecule type" value="Genomic_DNA"/>
</dbReference>
<keyword evidence="1" id="KW-0808">Transferase</keyword>
<name>A0ABN0RAX6_MYCUL</name>
<gene>
    <name evidence="1" type="ORF">I551_8445</name>
</gene>
<dbReference type="InterPro" id="IPR001227">
    <property type="entry name" value="Ac_transferase_dom_sf"/>
</dbReference>
<protein>
    <submittedName>
        <fullName evidence="1">Phenolphthiocerol synthesis polyketide synthase type I Pks15/1 domain protein</fullName>
        <ecNumber evidence="1">2.3.1.41</ecNumber>
    </submittedName>
</protein>
<dbReference type="Gene3D" id="3.40.366.10">
    <property type="entry name" value="Malonyl-Coenzyme A Acyl Carrier Protein, domain 2"/>
    <property type="match status" value="1"/>
</dbReference>
<dbReference type="Proteomes" id="UP000020681">
    <property type="component" value="Unassembled WGS sequence"/>
</dbReference>
<accession>A0ABN0RAX6</accession>